<dbReference type="SUPFAM" id="SSF53383">
    <property type="entry name" value="PLP-dependent transferases"/>
    <property type="match status" value="1"/>
</dbReference>
<reference evidence="10" key="1">
    <citation type="submission" date="2013-02" db="EMBL/GenBank/DDBJ databases">
        <authorList>
            <person name="Hughes D."/>
        </authorList>
    </citation>
    <scope>NUCLEOTIDE SEQUENCE</scope>
    <source>
        <strain>Durham</strain>
        <strain evidence="10">NC isolate 2 -- Noor lab</strain>
    </source>
</reference>
<dbReference type="HOGENOM" id="CLU_018986_2_2_1"/>
<dbReference type="Proteomes" id="UP000015102">
    <property type="component" value="Unassembled WGS sequence"/>
</dbReference>
<keyword evidence="10" id="KW-1185">Reference proteome</keyword>
<evidence type="ECO:0000256" key="7">
    <source>
        <dbReference type="ARBA" id="ARBA00029853"/>
    </source>
</evidence>
<keyword evidence="6" id="KW-0028">Amino-acid biosynthesis</keyword>
<dbReference type="UniPathway" id="UPA00136">
    <property type="reaction ID" value="UER00202"/>
</dbReference>
<dbReference type="GO" id="GO:0030170">
    <property type="term" value="F:pyridoxal phosphate binding"/>
    <property type="evidence" value="ECO:0007669"/>
    <property type="project" value="InterPro"/>
</dbReference>
<dbReference type="PANTHER" id="PTHR11808:SF15">
    <property type="entry name" value="CYSTATHIONINE GAMMA-LYASE"/>
    <property type="match status" value="1"/>
</dbReference>
<dbReference type="EMBL" id="CAQQ02198861">
    <property type="status" value="NOT_ANNOTATED_CDS"/>
    <property type="molecule type" value="Genomic_DNA"/>
</dbReference>
<dbReference type="InterPro" id="IPR015422">
    <property type="entry name" value="PyrdxlP-dep_Trfase_small"/>
</dbReference>
<comment type="cofactor">
    <cofactor evidence="1 8">
        <name>pyridoxal 5'-phosphate</name>
        <dbReference type="ChEBI" id="CHEBI:597326"/>
    </cofactor>
</comment>
<evidence type="ECO:0000256" key="3">
    <source>
        <dbReference type="ARBA" id="ARBA00009077"/>
    </source>
</evidence>
<dbReference type="Gene3D" id="3.90.1150.10">
    <property type="entry name" value="Aspartate Aminotransferase, domain 1"/>
    <property type="match status" value="1"/>
</dbReference>
<dbReference type="EnsemblMetazoa" id="MESCA005786-RA">
    <property type="protein sequence ID" value="MESCA005786-PA"/>
    <property type="gene ID" value="MESCA005786"/>
</dbReference>
<evidence type="ECO:0000256" key="8">
    <source>
        <dbReference type="RuleBase" id="RU362118"/>
    </source>
</evidence>
<dbReference type="EC" id="4.4.1.1" evidence="4"/>
<dbReference type="PANTHER" id="PTHR11808">
    <property type="entry name" value="TRANS-SULFURATION ENZYME FAMILY MEMBER"/>
    <property type="match status" value="1"/>
</dbReference>
<comment type="similarity">
    <text evidence="3 8">Belongs to the trans-sulfuration enzymes family.</text>
</comment>
<dbReference type="GO" id="GO:0004123">
    <property type="term" value="F:cystathionine gamma-lyase activity"/>
    <property type="evidence" value="ECO:0007669"/>
    <property type="project" value="TreeGrafter"/>
</dbReference>
<dbReference type="STRING" id="36166.T1GQ83"/>
<dbReference type="GO" id="GO:0019343">
    <property type="term" value="P:cysteine biosynthetic process via cystathionine"/>
    <property type="evidence" value="ECO:0007669"/>
    <property type="project" value="TreeGrafter"/>
</dbReference>
<dbReference type="Gene3D" id="3.40.640.10">
    <property type="entry name" value="Type I PLP-dependent aspartate aminotransferase-like (Major domain)"/>
    <property type="match status" value="1"/>
</dbReference>
<evidence type="ECO:0000313" key="9">
    <source>
        <dbReference type="EnsemblMetazoa" id="MESCA005786-PA"/>
    </source>
</evidence>
<evidence type="ECO:0000256" key="1">
    <source>
        <dbReference type="ARBA" id="ARBA00001933"/>
    </source>
</evidence>
<dbReference type="Pfam" id="PF01053">
    <property type="entry name" value="Cys_Met_Meta_PP"/>
    <property type="match status" value="1"/>
</dbReference>
<dbReference type="AlphaFoldDB" id="T1GQ83"/>
<sequence length="270" mass="30304">MCQGQYARLRNTSRIHYSKDENYYVRISSNPMMNIVDIEKIVEISKSRNKEVLVVVDNTIMTSVLQSPLELGADIVVYSLTKYINGHQDVVMGAMTTNNDEIAEKLKETRNQNGLLPSKFDCFIVERGLKTIGTRLQKHGANAILVSDFLQKSPYVEKVFFGWETEGSEGLKGRQMKGPNGMISFILKGDEEFSKNVLRNLKIITIGESYAGCESLICIPSIMTHISVPKEDRLRVGMTDNLVRLSVGLEDPRDLIQDLDNAIQKAADVL</sequence>
<keyword evidence="5 8" id="KW-0663">Pyridoxal phosphate</keyword>
<dbReference type="GO" id="GO:0005737">
    <property type="term" value="C:cytoplasm"/>
    <property type="evidence" value="ECO:0007669"/>
    <property type="project" value="TreeGrafter"/>
</dbReference>
<accession>T1GQ83</accession>
<dbReference type="InterPro" id="IPR000277">
    <property type="entry name" value="Cys/Met-Metab_PyrdxlP-dep_enz"/>
</dbReference>
<proteinExistence type="inferred from homology"/>
<comment type="pathway">
    <text evidence="2">Amino-acid biosynthesis; L-cysteine biosynthesis; L-cysteine from L-homocysteine and L-serine: step 2/2.</text>
</comment>
<dbReference type="InterPro" id="IPR015424">
    <property type="entry name" value="PyrdxlP-dep_Trfase"/>
</dbReference>
<protein>
    <recommendedName>
        <fullName evidence="4">cystathionine gamma-lyase</fullName>
        <ecNumber evidence="4">4.4.1.1</ecNumber>
    </recommendedName>
    <alternativeName>
        <fullName evidence="7">Gamma-cystathionase</fullName>
    </alternativeName>
</protein>
<evidence type="ECO:0000313" key="10">
    <source>
        <dbReference type="Proteomes" id="UP000015102"/>
    </source>
</evidence>
<reference evidence="9" key="2">
    <citation type="submission" date="2015-06" db="UniProtKB">
        <authorList>
            <consortium name="EnsemblMetazoa"/>
        </authorList>
    </citation>
    <scope>IDENTIFICATION</scope>
</reference>
<keyword evidence="6" id="KW-0198">Cysteine biosynthesis</keyword>
<dbReference type="InterPro" id="IPR015421">
    <property type="entry name" value="PyrdxlP-dep_Trfase_major"/>
</dbReference>
<evidence type="ECO:0000256" key="4">
    <source>
        <dbReference type="ARBA" id="ARBA00012085"/>
    </source>
</evidence>
<evidence type="ECO:0000256" key="2">
    <source>
        <dbReference type="ARBA" id="ARBA00005038"/>
    </source>
</evidence>
<evidence type="ECO:0000256" key="5">
    <source>
        <dbReference type="ARBA" id="ARBA00022898"/>
    </source>
</evidence>
<name>T1GQ83_MEGSC</name>
<dbReference type="GO" id="GO:0019346">
    <property type="term" value="P:transsulfuration"/>
    <property type="evidence" value="ECO:0007669"/>
    <property type="project" value="InterPro"/>
</dbReference>
<organism evidence="9 10">
    <name type="scientific">Megaselia scalaris</name>
    <name type="common">Humpbacked fly</name>
    <name type="synonym">Phora scalaris</name>
    <dbReference type="NCBI Taxonomy" id="36166"/>
    <lineage>
        <taxon>Eukaryota</taxon>
        <taxon>Metazoa</taxon>
        <taxon>Ecdysozoa</taxon>
        <taxon>Arthropoda</taxon>
        <taxon>Hexapoda</taxon>
        <taxon>Insecta</taxon>
        <taxon>Pterygota</taxon>
        <taxon>Neoptera</taxon>
        <taxon>Endopterygota</taxon>
        <taxon>Diptera</taxon>
        <taxon>Brachycera</taxon>
        <taxon>Muscomorpha</taxon>
        <taxon>Platypezoidea</taxon>
        <taxon>Phoridae</taxon>
        <taxon>Megaseliini</taxon>
        <taxon>Megaselia</taxon>
    </lineage>
</organism>
<evidence type="ECO:0000256" key="6">
    <source>
        <dbReference type="ARBA" id="ARBA00023192"/>
    </source>
</evidence>